<evidence type="ECO:0000256" key="1">
    <source>
        <dbReference type="ARBA" id="ARBA00004141"/>
    </source>
</evidence>
<keyword evidence="5 7" id="KW-0472">Membrane</keyword>
<evidence type="ECO:0000256" key="5">
    <source>
        <dbReference type="ARBA" id="ARBA00023136"/>
    </source>
</evidence>
<evidence type="ECO:0000256" key="7">
    <source>
        <dbReference type="SAM" id="Phobius"/>
    </source>
</evidence>
<keyword evidence="10" id="KW-1185">Reference proteome</keyword>
<dbReference type="RefSeq" id="WP_345503356.1">
    <property type="nucleotide sequence ID" value="NZ_BAABLO010000011.1"/>
</dbReference>
<keyword evidence="3 7" id="KW-0812">Transmembrane</keyword>
<feature type="region of interest" description="Disordered" evidence="6">
    <location>
        <begin position="1"/>
        <end position="33"/>
    </location>
</feature>
<feature type="transmembrane region" description="Helical" evidence="7">
    <location>
        <begin position="101"/>
        <end position="122"/>
    </location>
</feature>
<reference evidence="10" key="1">
    <citation type="journal article" date="2019" name="Int. J. Syst. Evol. Microbiol.">
        <title>The Global Catalogue of Microorganisms (GCM) 10K type strain sequencing project: providing services to taxonomists for standard genome sequencing and annotation.</title>
        <authorList>
            <consortium name="The Broad Institute Genomics Platform"/>
            <consortium name="The Broad Institute Genome Sequencing Center for Infectious Disease"/>
            <person name="Wu L."/>
            <person name="Ma J."/>
        </authorList>
    </citation>
    <scope>NUCLEOTIDE SEQUENCE [LARGE SCALE GENOMIC DNA]</scope>
    <source>
        <strain evidence="10">JCM 18961</strain>
    </source>
</reference>
<gene>
    <name evidence="9" type="ORF">GCM10025782_22560</name>
</gene>
<dbReference type="SUPFAM" id="SSF103481">
    <property type="entry name" value="Multidrug resistance efflux transporter EmrE"/>
    <property type="match status" value="2"/>
</dbReference>
<comment type="similarity">
    <text evidence="2">Belongs to the EamA transporter family.</text>
</comment>
<dbReference type="PANTHER" id="PTHR32322:SF2">
    <property type="entry name" value="EAMA DOMAIN-CONTAINING PROTEIN"/>
    <property type="match status" value="1"/>
</dbReference>
<comment type="subcellular location">
    <subcellularLocation>
        <location evidence="1">Membrane</location>
        <topology evidence="1">Multi-pass membrane protein</topology>
    </subcellularLocation>
</comment>
<sequence length="351" mass="36503">MSSTDTTNSAAHGSSARTAPGASVRAGAPEPTGVRTTRVPWQAKYLVLALIWGSSFLLMKVGLRTLAPLQISGLRIYAGTATLLALLAATGGRLPRERRTWGHLTVSGIFLTVLPFSLFALGEERVSSALAGIGNATTPIAALFFALLLLPSDRLSPRKVAAVLIGFVGVVVILQPWEATGRPDLLGFGMTLVAGACYGLGWTYNRRHLGGADLGGLSMPTALLVVGSVLMVPVILVWWALHRDTYPAPWSGHADPTGGAGLTPLLCVLTLGIVGTGLAYMLQFDVVRGAGATVSTTVTYLIPVVSVVLGVLVLDEHLAWPQLVGAAIVLVSAVVVGMPGRRRRAPGGQPA</sequence>
<keyword evidence="4 7" id="KW-1133">Transmembrane helix</keyword>
<feature type="domain" description="EamA" evidence="8">
    <location>
        <begin position="46"/>
        <end position="174"/>
    </location>
</feature>
<feature type="transmembrane region" description="Helical" evidence="7">
    <location>
        <begin position="217"/>
        <end position="241"/>
    </location>
</feature>
<accession>A0ABP8YA89</accession>
<feature type="transmembrane region" description="Helical" evidence="7">
    <location>
        <begin position="185"/>
        <end position="205"/>
    </location>
</feature>
<feature type="compositionally biased region" description="Polar residues" evidence="6">
    <location>
        <begin position="1"/>
        <end position="17"/>
    </location>
</feature>
<feature type="transmembrane region" description="Helical" evidence="7">
    <location>
        <begin position="69"/>
        <end position="89"/>
    </location>
</feature>
<feature type="transmembrane region" description="Helical" evidence="7">
    <location>
        <begin position="45"/>
        <end position="63"/>
    </location>
</feature>
<feature type="transmembrane region" description="Helical" evidence="7">
    <location>
        <begin position="261"/>
        <end position="282"/>
    </location>
</feature>
<evidence type="ECO:0000313" key="10">
    <source>
        <dbReference type="Proteomes" id="UP001500556"/>
    </source>
</evidence>
<feature type="transmembrane region" description="Helical" evidence="7">
    <location>
        <begin position="294"/>
        <end position="314"/>
    </location>
</feature>
<dbReference type="EMBL" id="BAABLO010000011">
    <property type="protein sequence ID" value="GAA4724064.1"/>
    <property type="molecule type" value="Genomic_DNA"/>
</dbReference>
<evidence type="ECO:0000256" key="2">
    <source>
        <dbReference type="ARBA" id="ARBA00007362"/>
    </source>
</evidence>
<feature type="transmembrane region" description="Helical" evidence="7">
    <location>
        <begin position="128"/>
        <end position="148"/>
    </location>
</feature>
<dbReference type="Proteomes" id="UP001500556">
    <property type="component" value="Unassembled WGS sequence"/>
</dbReference>
<evidence type="ECO:0000259" key="8">
    <source>
        <dbReference type="Pfam" id="PF00892"/>
    </source>
</evidence>
<evidence type="ECO:0000256" key="6">
    <source>
        <dbReference type="SAM" id="MobiDB-lite"/>
    </source>
</evidence>
<protein>
    <submittedName>
        <fullName evidence="9">DMT family transporter</fullName>
    </submittedName>
</protein>
<evidence type="ECO:0000313" key="9">
    <source>
        <dbReference type="EMBL" id="GAA4724064.1"/>
    </source>
</evidence>
<feature type="domain" description="EamA" evidence="8">
    <location>
        <begin position="187"/>
        <end position="336"/>
    </location>
</feature>
<evidence type="ECO:0000256" key="3">
    <source>
        <dbReference type="ARBA" id="ARBA00022692"/>
    </source>
</evidence>
<name>A0ABP8YA89_9MICO</name>
<dbReference type="InterPro" id="IPR050638">
    <property type="entry name" value="AA-Vitamin_Transporters"/>
</dbReference>
<dbReference type="PANTHER" id="PTHR32322">
    <property type="entry name" value="INNER MEMBRANE TRANSPORTER"/>
    <property type="match status" value="1"/>
</dbReference>
<feature type="transmembrane region" description="Helical" evidence="7">
    <location>
        <begin position="320"/>
        <end position="338"/>
    </location>
</feature>
<feature type="transmembrane region" description="Helical" evidence="7">
    <location>
        <begin position="160"/>
        <end position="179"/>
    </location>
</feature>
<organism evidence="9 10">
    <name type="scientific">Pedococcus ginsenosidimutans</name>
    <dbReference type="NCBI Taxonomy" id="490570"/>
    <lineage>
        <taxon>Bacteria</taxon>
        <taxon>Bacillati</taxon>
        <taxon>Actinomycetota</taxon>
        <taxon>Actinomycetes</taxon>
        <taxon>Micrococcales</taxon>
        <taxon>Intrasporangiaceae</taxon>
        <taxon>Pedococcus</taxon>
    </lineage>
</organism>
<proteinExistence type="inferred from homology"/>
<comment type="caution">
    <text evidence="9">The sequence shown here is derived from an EMBL/GenBank/DDBJ whole genome shotgun (WGS) entry which is preliminary data.</text>
</comment>
<dbReference type="InterPro" id="IPR037185">
    <property type="entry name" value="EmrE-like"/>
</dbReference>
<dbReference type="Pfam" id="PF00892">
    <property type="entry name" value="EamA"/>
    <property type="match status" value="2"/>
</dbReference>
<evidence type="ECO:0000256" key="4">
    <source>
        <dbReference type="ARBA" id="ARBA00022989"/>
    </source>
</evidence>
<dbReference type="InterPro" id="IPR000620">
    <property type="entry name" value="EamA_dom"/>
</dbReference>